<dbReference type="OrthoDB" id="5428259at2759"/>
<evidence type="ECO:0000256" key="6">
    <source>
        <dbReference type="ARBA" id="ARBA00022737"/>
    </source>
</evidence>
<organism evidence="12 13">
    <name type="scientific">Nematocida displodere</name>
    <dbReference type="NCBI Taxonomy" id="1805483"/>
    <lineage>
        <taxon>Eukaryota</taxon>
        <taxon>Fungi</taxon>
        <taxon>Fungi incertae sedis</taxon>
        <taxon>Microsporidia</taxon>
        <taxon>Nematocida</taxon>
    </lineage>
</organism>
<dbReference type="Pfam" id="PF00432">
    <property type="entry name" value="Prenyltrans"/>
    <property type="match status" value="2"/>
</dbReference>
<comment type="caution">
    <text evidence="12">The sequence shown here is derived from an EMBL/GenBank/DDBJ whole genome shotgun (WGS) entry which is preliminary data.</text>
</comment>
<evidence type="ECO:0000256" key="5">
    <source>
        <dbReference type="ARBA" id="ARBA00022723"/>
    </source>
</evidence>
<dbReference type="GO" id="GO:0046872">
    <property type="term" value="F:metal ion binding"/>
    <property type="evidence" value="ECO:0007669"/>
    <property type="project" value="UniProtKB-KW"/>
</dbReference>
<keyword evidence="4 12" id="KW-0808">Transferase</keyword>
<dbReference type="GO" id="GO:0004663">
    <property type="term" value="F:Rab geranylgeranyltransferase activity"/>
    <property type="evidence" value="ECO:0007669"/>
    <property type="project" value="TreeGrafter"/>
</dbReference>
<evidence type="ECO:0000256" key="7">
    <source>
        <dbReference type="ARBA" id="ARBA00022833"/>
    </source>
</evidence>
<evidence type="ECO:0000313" key="12">
    <source>
        <dbReference type="EMBL" id="OAG29623.1"/>
    </source>
</evidence>
<feature type="compositionally biased region" description="Basic and acidic residues" evidence="10">
    <location>
        <begin position="171"/>
        <end position="183"/>
    </location>
</feature>
<dbReference type="SUPFAM" id="SSF48239">
    <property type="entry name" value="Terpenoid cyclases/Protein prenyltransferases"/>
    <property type="match status" value="1"/>
</dbReference>
<dbReference type="GO" id="GO:0005968">
    <property type="term" value="C:Rab-protein geranylgeranyltransferase complex"/>
    <property type="evidence" value="ECO:0007669"/>
    <property type="project" value="TreeGrafter"/>
</dbReference>
<gene>
    <name evidence="12" type="ORF">NEDG_00756</name>
</gene>
<dbReference type="InterPro" id="IPR045089">
    <property type="entry name" value="PGGT1B-like"/>
</dbReference>
<dbReference type="InterPro" id="IPR001330">
    <property type="entry name" value="Prenyltrans"/>
</dbReference>
<dbReference type="STRING" id="1805483.A0A177ECD9"/>
<evidence type="ECO:0000259" key="11">
    <source>
        <dbReference type="Pfam" id="PF00432"/>
    </source>
</evidence>
<comment type="cofactor">
    <cofactor evidence="1">
        <name>Zn(2+)</name>
        <dbReference type="ChEBI" id="CHEBI:29105"/>
    </cofactor>
</comment>
<reference evidence="12 13" key="1">
    <citation type="submission" date="2016-02" db="EMBL/GenBank/DDBJ databases">
        <title>Discovery of a natural microsporidian pathogen with a broad tissue tropism in Caenorhabditis elegans.</title>
        <authorList>
            <person name="Luallen R.J."/>
            <person name="Reinke A.W."/>
            <person name="Tong L."/>
            <person name="Botts M.R."/>
            <person name="Felix M.-A."/>
            <person name="Troemel E.R."/>
        </authorList>
    </citation>
    <scope>NUCLEOTIDE SEQUENCE [LARGE SCALE GENOMIC DNA]</scope>
    <source>
        <strain evidence="12 13">JUm2807</strain>
    </source>
</reference>
<feature type="region of interest" description="Disordered" evidence="10">
    <location>
        <begin position="140"/>
        <end position="183"/>
    </location>
</feature>
<evidence type="ECO:0000256" key="4">
    <source>
        <dbReference type="ARBA" id="ARBA00022679"/>
    </source>
</evidence>
<keyword evidence="3" id="KW-0637">Prenyltransferase</keyword>
<keyword evidence="6" id="KW-0677">Repeat</keyword>
<dbReference type="InterPro" id="IPR008930">
    <property type="entry name" value="Terpenoid_cyclase/PrenylTrfase"/>
</dbReference>
<name>A0A177ECD9_9MICR</name>
<feature type="domain" description="Prenyltransferase alpha-alpha toroid" evidence="11">
    <location>
        <begin position="204"/>
        <end position="388"/>
    </location>
</feature>
<evidence type="ECO:0000256" key="8">
    <source>
        <dbReference type="ARBA" id="ARBA00030816"/>
    </source>
</evidence>
<evidence type="ECO:0000256" key="10">
    <source>
        <dbReference type="SAM" id="MobiDB-lite"/>
    </source>
</evidence>
<keyword evidence="13" id="KW-1185">Reference proteome</keyword>
<feature type="domain" description="Prenyltransferase alpha-alpha toroid" evidence="11">
    <location>
        <begin position="5"/>
        <end position="99"/>
    </location>
</feature>
<evidence type="ECO:0000256" key="2">
    <source>
        <dbReference type="ARBA" id="ARBA00010497"/>
    </source>
</evidence>
<protein>
    <recommendedName>
        <fullName evidence="8">Geranylgeranyl transferase type II subunit beta</fullName>
    </recommendedName>
    <alternativeName>
        <fullName evidence="9">Type II protein geranyl-geranyltransferase subunit beta</fullName>
    </alternativeName>
</protein>
<comment type="similarity">
    <text evidence="2">Belongs to the protein prenyltransferase subunit beta family.</text>
</comment>
<dbReference type="Proteomes" id="UP000185944">
    <property type="component" value="Unassembled WGS sequence"/>
</dbReference>
<evidence type="ECO:0000256" key="1">
    <source>
        <dbReference type="ARBA" id="ARBA00001947"/>
    </source>
</evidence>
<keyword evidence="5" id="KW-0479">Metal-binding</keyword>
<feature type="compositionally biased region" description="Low complexity" evidence="10">
    <location>
        <begin position="146"/>
        <end position="170"/>
    </location>
</feature>
<evidence type="ECO:0000313" key="13">
    <source>
        <dbReference type="Proteomes" id="UP000185944"/>
    </source>
</evidence>
<keyword evidence="7" id="KW-0862">Zinc</keyword>
<dbReference type="EMBL" id="LTDL01000040">
    <property type="protein sequence ID" value="OAG29623.1"/>
    <property type="molecule type" value="Genomic_DNA"/>
</dbReference>
<proteinExistence type="inferred from homology"/>
<dbReference type="GeneID" id="93647106"/>
<accession>A0A177ECD9</accession>
<dbReference type="RefSeq" id="XP_067544271.1">
    <property type="nucleotide sequence ID" value="XM_067688174.1"/>
</dbReference>
<dbReference type="VEuPathDB" id="MicrosporidiaDB:NEDG_00756"/>
<dbReference type="PANTHER" id="PTHR11774:SF11">
    <property type="entry name" value="GERANYLGERANYL TRANSFERASE TYPE-2 SUBUNIT BETA"/>
    <property type="match status" value="1"/>
</dbReference>
<dbReference type="Gene3D" id="1.50.10.20">
    <property type="match status" value="1"/>
</dbReference>
<dbReference type="PANTHER" id="PTHR11774">
    <property type="entry name" value="GERANYLGERANYL TRANSFERASE TYPE BETA SUBUNIT"/>
    <property type="match status" value="1"/>
</dbReference>
<dbReference type="AlphaFoldDB" id="A0A177ECD9"/>
<evidence type="ECO:0000256" key="9">
    <source>
        <dbReference type="ARBA" id="ARBA00032766"/>
    </source>
</evidence>
<evidence type="ECO:0000256" key="3">
    <source>
        <dbReference type="ARBA" id="ARBA00022602"/>
    </source>
</evidence>
<sequence>MTYNKEHREFILRCISQKTRLYYLSEHIRMNTLYWMLNSLKILDEVVLIEELSEGVRKFVCRCQNKDGGFGGNRGYPTTAITTLSAIQILYLLKGNRETYTKYYQKEDAPSPESPKDKRAGEFTIHDHLKEILEEPLHSGINLDESSSGSGSGSDTDTGTGTDTDTGTGTDTDKSTDQASPKKEKELAPNFVLCNAFLETIIVDGKLQGYAYKELDIRTICCYVASKTLLSMLAGSNEQDIFVIVPPVKAILLAYIGSCLNVDGGFGVEPECESHSAHVFCAVSALFLLGEMAFLDPEKSGSFLAWQQKPTGGLSGRIDREEDICHSFWGYSSLMMLEKEHYIDKEKLKAYIVSCESKNGGFSDRPDQPPNLLHTFLSLIALKMIEEKAIIISFPPLALCLCD</sequence>